<reference evidence="2" key="3">
    <citation type="journal article" date="2017" name="Nature">
        <title>Genome sequence of the progenitor of the wheat D genome Aegilops tauschii.</title>
        <authorList>
            <person name="Luo M.C."/>
            <person name="Gu Y.Q."/>
            <person name="Puiu D."/>
            <person name="Wang H."/>
            <person name="Twardziok S.O."/>
            <person name="Deal K.R."/>
            <person name="Huo N."/>
            <person name="Zhu T."/>
            <person name="Wang L."/>
            <person name="Wang Y."/>
            <person name="McGuire P.E."/>
            <person name="Liu S."/>
            <person name="Long H."/>
            <person name="Ramasamy R.K."/>
            <person name="Rodriguez J.C."/>
            <person name="Van S.L."/>
            <person name="Yuan L."/>
            <person name="Wang Z."/>
            <person name="Xia Z."/>
            <person name="Xiao L."/>
            <person name="Anderson O.D."/>
            <person name="Ouyang S."/>
            <person name="Liang Y."/>
            <person name="Zimin A.V."/>
            <person name="Pertea G."/>
            <person name="Qi P."/>
            <person name="Bennetzen J.L."/>
            <person name="Dai X."/>
            <person name="Dawson M.W."/>
            <person name="Muller H.G."/>
            <person name="Kugler K."/>
            <person name="Rivarola-Duarte L."/>
            <person name="Spannagl M."/>
            <person name="Mayer K.F.X."/>
            <person name="Lu F.H."/>
            <person name="Bevan M.W."/>
            <person name="Leroy P."/>
            <person name="Li P."/>
            <person name="You F.M."/>
            <person name="Sun Q."/>
            <person name="Liu Z."/>
            <person name="Lyons E."/>
            <person name="Wicker T."/>
            <person name="Salzberg S.L."/>
            <person name="Devos K.M."/>
            <person name="Dvorak J."/>
        </authorList>
    </citation>
    <scope>NUCLEOTIDE SEQUENCE [LARGE SCALE GENOMIC DNA]</scope>
    <source>
        <strain evidence="2">cv. AL8/78</strain>
    </source>
</reference>
<feature type="compositionally biased region" description="Basic and acidic residues" evidence="1">
    <location>
        <begin position="56"/>
        <end position="65"/>
    </location>
</feature>
<dbReference type="AlphaFoldDB" id="A0A453NE01"/>
<name>A0A453NE01_AEGTS</name>
<reference evidence="2" key="4">
    <citation type="submission" date="2019-03" db="UniProtKB">
        <authorList>
            <consortium name="EnsemblPlants"/>
        </authorList>
    </citation>
    <scope>IDENTIFICATION</scope>
</reference>
<sequence length="108" mass="11384">ETQPSTMHACTHATDIGNQLEDMGAQRTLLASFLLAALATQAFVAISARTGPTDKASQDDVKKPDYTPSLDPHNFPGHGGTTVPLLRHAALPQSTEAPALRRRTAAPA</sequence>
<protein>
    <submittedName>
        <fullName evidence="2">Uncharacterized protein</fullName>
    </submittedName>
</protein>
<organism evidence="2 3">
    <name type="scientific">Aegilops tauschii subsp. strangulata</name>
    <name type="common">Goatgrass</name>
    <dbReference type="NCBI Taxonomy" id="200361"/>
    <lineage>
        <taxon>Eukaryota</taxon>
        <taxon>Viridiplantae</taxon>
        <taxon>Streptophyta</taxon>
        <taxon>Embryophyta</taxon>
        <taxon>Tracheophyta</taxon>
        <taxon>Spermatophyta</taxon>
        <taxon>Magnoliopsida</taxon>
        <taxon>Liliopsida</taxon>
        <taxon>Poales</taxon>
        <taxon>Poaceae</taxon>
        <taxon>BOP clade</taxon>
        <taxon>Pooideae</taxon>
        <taxon>Triticodae</taxon>
        <taxon>Triticeae</taxon>
        <taxon>Triticinae</taxon>
        <taxon>Aegilops</taxon>
    </lineage>
</organism>
<accession>A0A453NE01</accession>
<reference evidence="3" key="2">
    <citation type="journal article" date="2017" name="Nat. Plants">
        <title>The Aegilops tauschii genome reveals multiple impacts of transposons.</title>
        <authorList>
            <person name="Zhao G."/>
            <person name="Zou C."/>
            <person name="Li K."/>
            <person name="Wang K."/>
            <person name="Li T."/>
            <person name="Gao L."/>
            <person name="Zhang X."/>
            <person name="Wang H."/>
            <person name="Yang Z."/>
            <person name="Liu X."/>
            <person name="Jiang W."/>
            <person name="Mao L."/>
            <person name="Kong X."/>
            <person name="Jiao Y."/>
            <person name="Jia J."/>
        </authorList>
    </citation>
    <scope>NUCLEOTIDE SEQUENCE [LARGE SCALE GENOMIC DNA]</scope>
    <source>
        <strain evidence="3">cv. AL8/78</strain>
    </source>
</reference>
<keyword evidence="3" id="KW-1185">Reference proteome</keyword>
<evidence type="ECO:0000313" key="2">
    <source>
        <dbReference type="EnsemblPlants" id="AET6Gv20342800.1"/>
    </source>
</evidence>
<feature type="region of interest" description="Disordered" evidence="1">
    <location>
        <begin position="48"/>
        <end position="84"/>
    </location>
</feature>
<dbReference type="Gramene" id="AET6Gv20342800.1">
    <property type="protein sequence ID" value="AET6Gv20342800.1"/>
    <property type="gene ID" value="AET6Gv20342800"/>
</dbReference>
<evidence type="ECO:0000256" key="1">
    <source>
        <dbReference type="SAM" id="MobiDB-lite"/>
    </source>
</evidence>
<proteinExistence type="predicted"/>
<evidence type="ECO:0000313" key="3">
    <source>
        <dbReference type="Proteomes" id="UP000015105"/>
    </source>
</evidence>
<dbReference type="EnsemblPlants" id="AET6Gv20342800.1">
    <property type="protein sequence ID" value="AET6Gv20342800.1"/>
    <property type="gene ID" value="AET6Gv20342800"/>
</dbReference>
<dbReference type="STRING" id="200361.A0A453NE01"/>
<dbReference type="Proteomes" id="UP000015105">
    <property type="component" value="Chromosome 6D"/>
</dbReference>
<reference evidence="3" key="1">
    <citation type="journal article" date="2014" name="Science">
        <title>Ancient hybridizations among the ancestral genomes of bread wheat.</title>
        <authorList>
            <consortium name="International Wheat Genome Sequencing Consortium,"/>
            <person name="Marcussen T."/>
            <person name="Sandve S.R."/>
            <person name="Heier L."/>
            <person name="Spannagl M."/>
            <person name="Pfeifer M."/>
            <person name="Jakobsen K.S."/>
            <person name="Wulff B.B."/>
            <person name="Steuernagel B."/>
            <person name="Mayer K.F."/>
            <person name="Olsen O.A."/>
        </authorList>
    </citation>
    <scope>NUCLEOTIDE SEQUENCE [LARGE SCALE GENOMIC DNA]</scope>
    <source>
        <strain evidence="3">cv. AL8/78</strain>
    </source>
</reference>
<reference evidence="2" key="5">
    <citation type="journal article" date="2021" name="G3 (Bethesda)">
        <title>Aegilops tauschii genome assembly Aet v5.0 features greater sequence contiguity and improved annotation.</title>
        <authorList>
            <person name="Wang L."/>
            <person name="Zhu T."/>
            <person name="Rodriguez J.C."/>
            <person name="Deal K.R."/>
            <person name="Dubcovsky J."/>
            <person name="McGuire P.E."/>
            <person name="Lux T."/>
            <person name="Spannagl M."/>
            <person name="Mayer K.F.X."/>
            <person name="Baldrich P."/>
            <person name="Meyers B.C."/>
            <person name="Huo N."/>
            <person name="Gu Y.Q."/>
            <person name="Zhou H."/>
            <person name="Devos K.M."/>
            <person name="Bennetzen J.L."/>
            <person name="Unver T."/>
            <person name="Budak H."/>
            <person name="Gulick P.J."/>
            <person name="Galiba G."/>
            <person name="Kalapos B."/>
            <person name="Nelson D.R."/>
            <person name="Li P."/>
            <person name="You F.M."/>
            <person name="Luo M.C."/>
            <person name="Dvorak J."/>
        </authorList>
    </citation>
    <scope>NUCLEOTIDE SEQUENCE [LARGE SCALE GENOMIC DNA]</scope>
    <source>
        <strain evidence="2">cv. AL8/78</strain>
    </source>
</reference>